<dbReference type="Proteomes" id="UP000502706">
    <property type="component" value="Chromosome"/>
</dbReference>
<dbReference type="Gene3D" id="3.20.20.370">
    <property type="entry name" value="Glycoside hydrolase/deacetylase"/>
    <property type="match status" value="1"/>
</dbReference>
<evidence type="ECO:0000313" key="2">
    <source>
        <dbReference type="EMBL" id="QIN80012.1"/>
    </source>
</evidence>
<feature type="domain" description="NodB homology" evidence="1">
    <location>
        <begin position="67"/>
        <end position="178"/>
    </location>
</feature>
<evidence type="ECO:0000259" key="1">
    <source>
        <dbReference type="Pfam" id="PF01522"/>
    </source>
</evidence>
<protein>
    <submittedName>
        <fullName evidence="2">Polysaccharide deacetylase family protein</fullName>
    </submittedName>
</protein>
<proteinExistence type="predicted"/>
<dbReference type="InterPro" id="IPR002509">
    <property type="entry name" value="NODB_dom"/>
</dbReference>
<evidence type="ECO:0000313" key="3">
    <source>
        <dbReference type="Proteomes" id="UP000502706"/>
    </source>
</evidence>
<name>A0A6G8Q0M1_9ACTN</name>
<keyword evidence="3" id="KW-1185">Reference proteome</keyword>
<dbReference type="AlphaFoldDB" id="A0A6G8Q0M1"/>
<gene>
    <name evidence="2" type="ORF">GBA65_17440</name>
</gene>
<dbReference type="PANTHER" id="PTHR43123:SF4">
    <property type="entry name" value="POLYSACCHARIDE DEACETYLASE"/>
    <property type="match status" value="1"/>
</dbReference>
<dbReference type="RefSeq" id="WP_166397688.1">
    <property type="nucleotide sequence ID" value="NZ_CP045121.1"/>
</dbReference>
<dbReference type="KEGG" id="rmar:GBA65_17440"/>
<accession>A0A6G8Q0M1</accession>
<dbReference type="SUPFAM" id="SSF88713">
    <property type="entry name" value="Glycoside hydrolase/deacetylase"/>
    <property type="match status" value="1"/>
</dbReference>
<sequence length="295" mass="33299">MENTSENTRFEYSPIIDREPLAWPGGARVALWVVPNVEHYKMDCPSTSIHPATAALVPDVLNYSWRDYAPRVGIWRMMQTLDRHGIRGTVALNSDVCRYYPRIIEEAVARDWEFMGHGIHNSSLTTGIDEDAEREMIETVLGIIEGAAGRRPEGWLSPALTETVNTPDLLAEAGVRYVADWVNDDQPYPMKVRSGTLVSMPYSIEVNDIPIFLGQGKSGPEFEQIVRDQFDVLYREAEETGKVMSICLHPFLISLPFRSLYLDRALDHIVSHDAVWLTTGGEIADHYINSYLKSS</sequence>
<dbReference type="InterPro" id="IPR011330">
    <property type="entry name" value="Glyco_hydro/deAcase_b/a-brl"/>
</dbReference>
<dbReference type="CDD" id="cd10979">
    <property type="entry name" value="CE4_PuuE_like"/>
    <property type="match status" value="1"/>
</dbReference>
<reference evidence="2 3" key="1">
    <citation type="submission" date="2019-10" db="EMBL/GenBank/DDBJ databases">
        <title>Rubrobacter sp nov SCSIO 52915 isolated from a deep-sea sediment in the South China Sea.</title>
        <authorList>
            <person name="Chen R.W."/>
        </authorList>
    </citation>
    <scope>NUCLEOTIDE SEQUENCE [LARGE SCALE GENOMIC DNA]</scope>
    <source>
        <strain evidence="2 3">SCSIO 52915</strain>
    </source>
</reference>
<dbReference type="PANTHER" id="PTHR43123">
    <property type="entry name" value="POLYSACCHARIDE DEACETYLASE-RELATED"/>
    <property type="match status" value="1"/>
</dbReference>
<dbReference type="EMBL" id="CP045121">
    <property type="protein sequence ID" value="QIN80012.1"/>
    <property type="molecule type" value="Genomic_DNA"/>
</dbReference>
<dbReference type="Pfam" id="PF01522">
    <property type="entry name" value="Polysacc_deac_1"/>
    <property type="match status" value="1"/>
</dbReference>
<dbReference type="GO" id="GO:0005975">
    <property type="term" value="P:carbohydrate metabolic process"/>
    <property type="evidence" value="ECO:0007669"/>
    <property type="project" value="InterPro"/>
</dbReference>
<dbReference type="GO" id="GO:0016810">
    <property type="term" value="F:hydrolase activity, acting on carbon-nitrogen (but not peptide) bonds"/>
    <property type="evidence" value="ECO:0007669"/>
    <property type="project" value="InterPro"/>
</dbReference>
<organism evidence="2 3">
    <name type="scientific">Rubrobacter marinus</name>
    <dbReference type="NCBI Taxonomy" id="2653852"/>
    <lineage>
        <taxon>Bacteria</taxon>
        <taxon>Bacillati</taxon>
        <taxon>Actinomycetota</taxon>
        <taxon>Rubrobacteria</taxon>
        <taxon>Rubrobacterales</taxon>
        <taxon>Rubrobacteraceae</taxon>
        <taxon>Rubrobacter</taxon>
    </lineage>
</organism>